<keyword evidence="1" id="KW-1133">Transmembrane helix</keyword>
<evidence type="ECO:0000256" key="1">
    <source>
        <dbReference type="SAM" id="Phobius"/>
    </source>
</evidence>
<reference evidence="2 3" key="1">
    <citation type="journal article" date="2019" name="Emerg. Microbes Infect.">
        <title>Comprehensive subspecies identification of 175 nontuberculous mycobacteria species based on 7547 genomic profiles.</title>
        <authorList>
            <person name="Matsumoto Y."/>
            <person name="Kinjo T."/>
            <person name="Motooka D."/>
            <person name="Nabeya D."/>
            <person name="Jung N."/>
            <person name="Uechi K."/>
            <person name="Horii T."/>
            <person name="Iida T."/>
            <person name="Fujita J."/>
            <person name="Nakamura S."/>
        </authorList>
    </citation>
    <scope>NUCLEOTIDE SEQUENCE [LARGE SCALE GENOMIC DNA]</scope>
    <source>
        <strain evidence="2 3">JCM 13574</strain>
    </source>
</reference>
<dbReference type="InterPro" id="IPR009339">
    <property type="entry name" value="DUF998"/>
</dbReference>
<name>A0A7I7XCI2_9MYCO</name>
<proteinExistence type="predicted"/>
<dbReference type="Proteomes" id="UP000466517">
    <property type="component" value="Chromosome"/>
</dbReference>
<dbReference type="Pfam" id="PF06197">
    <property type="entry name" value="DUF998"/>
    <property type="match status" value="1"/>
</dbReference>
<keyword evidence="3" id="KW-1185">Reference proteome</keyword>
<organism evidence="2 3">
    <name type="scientific">Mycolicibacterium madagascariense</name>
    <dbReference type="NCBI Taxonomy" id="212765"/>
    <lineage>
        <taxon>Bacteria</taxon>
        <taxon>Bacillati</taxon>
        <taxon>Actinomycetota</taxon>
        <taxon>Actinomycetes</taxon>
        <taxon>Mycobacteriales</taxon>
        <taxon>Mycobacteriaceae</taxon>
        <taxon>Mycolicibacterium</taxon>
    </lineage>
</organism>
<evidence type="ECO:0008006" key="4">
    <source>
        <dbReference type="Google" id="ProtNLM"/>
    </source>
</evidence>
<protein>
    <recommendedName>
        <fullName evidence="4">DUF998 domain-containing protein</fullName>
    </recommendedName>
</protein>
<dbReference type="AlphaFoldDB" id="A0A7I7XCI2"/>
<accession>A0A7I7XCI2</accession>
<evidence type="ECO:0000313" key="3">
    <source>
        <dbReference type="Proteomes" id="UP000466517"/>
    </source>
</evidence>
<keyword evidence="1" id="KW-0472">Membrane</keyword>
<keyword evidence="1" id="KW-0812">Transmembrane</keyword>
<feature type="transmembrane region" description="Helical" evidence="1">
    <location>
        <begin position="106"/>
        <end position="131"/>
    </location>
</feature>
<dbReference type="RefSeq" id="WP_163731772.1">
    <property type="nucleotide sequence ID" value="NZ_AP022610.1"/>
</dbReference>
<feature type="transmembrane region" description="Helical" evidence="1">
    <location>
        <begin position="181"/>
        <end position="201"/>
    </location>
</feature>
<dbReference type="KEGG" id="mmag:MMAD_03930"/>
<feature type="transmembrane region" description="Helical" evidence="1">
    <location>
        <begin position="81"/>
        <end position="100"/>
    </location>
</feature>
<dbReference type="EMBL" id="AP022610">
    <property type="protein sequence ID" value="BBZ26098.1"/>
    <property type="molecule type" value="Genomic_DNA"/>
</dbReference>
<gene>
    <name evidence="2" type="ORF">MMAD_03930</name>
</gene>
<feature type="transmembrane region" description="Helical" evidence="1">
    <location>
        <begin position="143"/>
        <end position="161"/>
    </location>
</feature>
<evidence type="ECO:0000313" key="2">
    <source>
        <dbReference type="EMBL" id="BBZ26098.1"/>
    </source>
</evidence>
<feature type="transmembrane region" description="Helical" evidence="1">
    <location>
        <begin position="48"/>
        <end position="69"/>
    </location>
</feature>
<sequence>MSVRAGAACWLIAGVAYPSAEAIAAHAPPHYDYARNFISDLGRPDSPLSPLMNAAFVIQGTLFFVGAALVARGARGRGRTFVACAAFNAIGNVTVASVPSGVPAHAWVHATGAVLAILGGNAAILASGAVLRSLGAHRRSRRTSIVLAATGLTSFALLAVASTTSTTVLLPAATWERGSVYTIIAWQSLTAVYLLTGWAGAAAGRRPGPPAVAEEEAAP</sequence>